<sequence length="190" mass="20416">MVLAATIDRVASDALAKVEEKCPVIAKPPNEIKAKVTDTASGYYNKLKNHSAVKMMSVKSKTLSTFTEIPAEAALPPYSTNEEDTQETESDGDHHGKGALCRVQNLGEKVSRREMKKQMAIMPTKLTGFGGEATDVVGESSGADKNVLSSTNYIPNMTTILSGGEIASAKGIIPDISKCCPWQRKIAEKK</sequence>
<evidence type="ECO:0000256" key="1">
    <source>
        <dbReference type="SAM" id="MobiDB-lite"/>
    </source>
</evidence>
<gene>
    <name evidence="2" type="ORF">PEVE_00041253</name>
</gene>
<name>A0ABN8LRN3_9CNID</name>
<organism evidence="2 3">
    <name type="scientific">Porites evermanni</name>
    <dbReference type="NCBI Taxonomy" id="104178"/>
    <lineage>
        <taxon>Eukaryota</taxon>
        <taxon>Metazoa</taxon>
        <taxon>Cnidaria</taxon>
        <taxon>Anthozoa</taxon>
        <taxon>Hexacorallia</taxon>
        <taxon>Scleractinia</taxon>
        <taxon>Fungiina</taxon>
        <taxon>Poritidae</taxon>
        <taxon>Porites</taxon>
    </lineage>
</organism>
<feature type="region of interest" description="Disordered" evidence="1">
    <location>
        <begin position="73"/>
        <end position="98"/>
    </location>
</feature>
<comment type="caution">
    <text evidence="2">The sequence shown here is derived from an EMBL/GenBank/DDBJ whole genome shotgun (WGS) entry which is preliminary data.</text>
</comment>
<dbReference type="Proteomes" id="UP001159427">
    <property type="component" value="Unassembled WGS sequence"/>
</dbReference>
<protein>
    <submittedName>
        <fullName evidence="2">Uncharacterized protein</fullName>
    </submittedName>
</protein>
<feature type="compositionally biased region" description="Acidic residues" evidence="1">
    <location>
        <begin position="81"/>
        <end position="90"/>
    </location>
</feature>
<keyword evidence="3" id="KW-1185">Reference proteome</keyword>
<dbReference type="EMBL" id="CALNXI010000078">
    <property type="protein sequence ID" value="CAH3018116.1"/>
    <property type="molecule type" value="Genomic_DNA"/>
</dbReference>
<evidence type="ECO:0000313" key="2">
    <source>
        <dbReference type="EMBL" id="CAH3018116.1"/>
    </source>
</evidence>
<reference evidence="2 3" key="1">
    <citation type="submission" date="2022-05" db="EMBL/GenBank/DDBJ databases">
        <authorList>
            <consortium name="Genoscope - CEA"/>
            <person name="William W."/>
        </authorList>
    </citation>
    <scope>NUCLEOTIDE SEQUENCE [LARGE SCALE GENOMIC DNA]</scope>
</reference>
<evidence type="ECO:0000313" key="3">
    <source>
        <dbReference type="Proteomes" id="UP001159427"/>
    </source>
</evidence>
<feature type="non-terminal residue" evidence="2">
    <location>
        <position position="190"/>
    </location>
</feature>
<proteinExistence type="predicted"/>
<accession>A0ABN8LRN3</accession>